<evidence type="ECO:0000256" key="4">
    <source>
        <dbReference type="ARBA" id="ARBA00023136"/>
    </source>
</evidence>
<evidence type="ECO:0000256" key="3">
    <source>
        <dbReference type="ARBA" id="ARBA00022989"/>
    </source>
</evidence>
<proteinExistence type="predicted"/>
<keyword evidence="4 5" id="KW-0472">Membrane</keyword>
<dbReference type="OrthoDB" id="9816361at2"/>
<feature type="transmembrane region" description="Helical" evidence="5">
    <location>
        <begin position="93"/>
        <end position="118"/>
    </location>
</feature>
<keyword evidence="8" id="KW-1185">Reference proteome</keyword>
<protein>
    <recommendedName>
        <fullName evidence="6">TM2 domain-containing protein</fullName>
    </recommendedName>
</protein>
<evidence type="ECO:0000256" key="2">
    <source>
        <dbReference type="ARBA" id="ARBA00022692"/>
    </source>
</evidence>
<evidence type="ECO:0000256" key="5">
    <source>
        <dbReference type="SAM" id="Phobius"/>
    </source>
</evidence>
<dbReference type="RefSeq" id="WP_127122833.1">
    <property type="nucleotide sequence ID" value="NZ_BHXQ01000004.1"/>
</dbReference>
<evidence type="ECO:0000259" key="6">
    <source>
        <dbReference type="Pfam" id="PF05154"/>
    </source>
</evidence>
<gene>
    <name evidence="7" type="ORF">SanaruYs_24240</name>
</gene>
<feature type="domain" description="TM2" evidence="6">
    <location>
        <begin position="65"/>
        <end position="121"/>
    </location>
</feature>
<feature type="transmembrane region" description="Helical" evidence="5">
    <location>
        <begin position="68"/>
        <end position="87"/>
    </location>
</feature>
<dbReference type="AlphaFoldDB" id="A0A401UB98"/>
<evidence type="ECO:0000256" key="1">
    <source>
        <dbReference type="ARBA" id="ARBA00004141"/>
    </source>
</evidence>
<reference evidence="7 8" key="1">
    <citation type="submission" date="2018-11" db="EMBL/GenBank/DDBJ databases">
        <title>Chryseotalea sanarue gen. nov., sp., nov., a member of the family Cytophagaceae, isolated from a brackish lake in Hamamatsu Japan.</title>
        <authorList>
            <person name="Maejima Y."/>
            <person name="Iino T."/>
            <person name="Muraguchi Y."/>
            <person name="Fukuda K."/>
            <person name="Ohkuma M."/>
            <person name="Moriuchi R."/>
            <person name="Dohra H."/>
            <person name="Kimbara K."/>
            <person name="Shintani M."/>
        </authorList>
    </citation>
    <scope>NUCLEOTIDE SEQUENCE [LARGE SCALE GENOMIC DNA]</scope>
    <source>
        <strain evidence="7 8">Ys</strain>
    </source>
</reference>
<accession>A0A401UB98</accession>
<dbReference type="GO" id="GO:0016020">
    <property type="term" value="C:membrane"/>
    <property type="evidence" value="ECO:0007669"/>
    <property type="project" value="UniProtKB-SubCell"/>
</dbReference>
<dbReference type="InterPro" id="IPR007829">
    <property type="entry name" value="TM2"/>
</dbReference>
<evidence type="ECO:0000313" key="7">
    <source>
        <dbReference type="EMBL" id="GCC52188.1"/>
    </source>
</evidence>
<dbReference type="Proteomes" id="UP000288227">
    <property type="component" value="Unassembled WGS sequence"/>
</dbReference>
<comment type="subcellular location">
    <subcellularLocation>
        <location evidence="1">Membrane</location>
        <topology evidence="1">Multi-pass membrane protein</topology>
    </subcellularLocation>
</comment>
<keyword evidence="3 5" id="KW-1133">Transmembrane helix</keyword>
<name>A0A401UB98_9BACT</name>
<comment type="caution">
    <text evidence="7">The sequence shown here is derived from an EMBL/GenBank/DDBJ whole genome shotgun (WGS) entry which is preliminary data.</text>
</comment>
<dbReference type="Pfam" id="PF05154">
    <property type="entry name" value="TM2"/>
    <property type="match status" value="1"/>
</dbReference>
<dbReference type="EMBL" id="BHXQ01000004">
    <property type="protein sequence ID" value="GCC52188.1"/>
    <property type="molecule type" value="Genomic_DNA"/>
</dbReference>
<keyword evidence="2 5" id="KW-0812">Transmembrane</keyword>
<organism evidence="7 8">
    <name type="scientific">Chryseotalea sanaruensis</name>
    <dbReference type="NCBI Taxonomy" id="2482724"/>
    <lineage>
        <taxon>Bacteria</taxon>
        <taxon>Pseudomonadati</taxon>
        <taxon>Bacteroidota</taxon>
        <taxon>Cytophagia</taxon>
        <taxon>Cytophagales</taxon>
        <taxon>Chryseotaleaceae</taxon>
        <taxon>Chryseotalea</taxon>
    </lineage>
</organism>
<evidence type="ECO:0000313" key="8">
    <source>
        <dbReference type="Proteomes" id="UP000288227"/>
    </source>
</evidence>
<sequence>MKAVVANLDTKHAYTKAKQNITSKSASFNTKADRKQAKAELKKATASFKAIKKADGVNATKGFVRNQLVVLLFALFFGALGIHRFYLGKIGSGIVFFVLAVTSFLIVPGIALLIWLLIDIIRIIIGRLKPKGADYETTF</sequence>